<accession>A0A6M0II19</accession>
<feature type="domain" description="Flavinylation-associated cytochrome" evidence="2">
    <location>
        <begin position="6"/>
        <end position="57"/>
    </location>
</feature>
<dbReference type="Pfam" id="PF14358">
    <property type="entry name" value="DUF4405"/>
    <property type="match status" value="1"/>
</dbReference>
<feature type="domain" description="DUF4440" evidence="3">
    <location>
        <begin position="130"/>
        <end position="227"/>
    </location>
</feature>
<sequence length="247" mass="26759">MKSKNLVSLSVAVVFFVLAATGLLIYFGQGSHAVEHTHAWFGILFVTAALFHIVNNWASITGYTKDRRTGGIRREFIVPAIVAVIFAVGISADLPVFSQLANAGKNLFRGDKPRRGPLAQTAIDSIARNTEAAFTKAYSTGDTAALSTILTQNTTVRNEADDITNGLTNLLGLDQPKTVDALQTTIDRAQSIDDNIIVVYGTLTNTTKPEKTIYTHVLKRDDNRWQIAAIQTTSPSAVKAQKVTLVN</sequence>
<protein>
    <submittedName>
        <fullName evidence="4">DUF4405 domain-containing protein</fullName>
    </submittedName>
</protein>
<dbReference type="AlphaFoldDB" id="A0A6M0II19"/>
<dbReference type="Gene3D" id="3.10.450.50">
    <property type="match status" value="1"/>
</dbReference>
<comment type="caution">
    <text evidence="4">The sequence shown here is derived from an EMBL/GenBank/DDBJ whole genome shotgun (WGS) entry which is preliminary data.</text>
</comment>
<feature type="transmembrane region" description="Helical" evidence="1">
    <location>
        <begin position="7"/>
        <end position="27"/>
    </location>
</feature>
<feature type="transmembrane region" description="Helical" evidence="1">
    <location>
        <begin position="39"/>
        <end position="64"/>
    </location>
</feature>
<evidence type="ECO:0000313" key="5">
    <source>
        <dbReference type="Proteomes" id="UP000477386"/>
    </source>
</evidence>
<dbReference type="RefSeq" id="WP_164036443.1">
    <property type="nucleotide sequence ID" value="NZ_JAAGNZ010000001.1"/>
</dbReference>
<dbReference type="Pfam" id="PF14534">
    <property type="entry name" value="DUF4440"/>
    <property type="match status" value="1"/>
</dbReference>
<feature type="transmembrane region" description="Helical" evidence="1">
    <location>
        <begin position="76"/>
        <end position="97"/>
    </location>
</feature>
<gene>
    <name evidence="4" type="ORF">GK091_08840</name>
</gene>
<evidence type="ECO:0000313" key="4">
    <source>
        <dbReference type="EMBL" id="NEU66981.1"/>
    </source>
</evidence>
<dbReference type="InterPro" id="IPR032710">
    <property type="entry name" value="NTF2-like_dom_sf"/>
</dbReference>
<dbReference type="InterPro" id="IPR025517">
    <property type="entry name" value="DUF4405"/>
</dbReference>
<dbReference type="Gene3D" id="1.20.950.20">
    <property type="entry name" value="Transmembrane di-heme cytochromes, Chain C"/>
    <property type="match status" value="1"/>
</dbReference>
<keyword evidence="1" id="KW-0472">Membrane</keyword>
<organism evidence="4 5">
    <name type="scientific">Spirosoma agri</name>
    <dbReference type="NCBI Taxonomy" id="1987381"/>
    <lineage>
        <taxon>Bacteria</taxon>
        <taxon>Pseudomonadati</taxon>
        <taxon>Bacteroidota</taxon>
        <taxon>Cytophagia</taxon>
        <taxon>Cytophagales</taxon>
        <taxon>Cytophagaceae</taxon>
        <taxon>Spirosoma</taxon>
    </lineage>
</organism>
<proteinExistence type="predicted"/>
<dbReference type="InterPro" id="IPR027843">
    <property type="entry name" value="DUF4440"/>
</dbReference>
<name>A0A6M0II19_9BACT</name>
<evidence type="ECO:0000256" key="1">
    <source>
        <dbReference type="SAM" id="Phobius"/>
    </source>
</evidence>
<reference evidence="4 5" key="1">
    <citation type="submission" date="2020-02" db="EMBL/GenBank/DDBJ databases">
        <title>Draft genome sequence of two Spirosoma agri KCTC 52727 and Spirosoma terrae KCTC 52035.</title>
        <authorList>
            <person name="Rojas J."/>
            <person name="Ambika Manirajan B."/>
            <person name="Ratering S."/>
            <person name="Suarez C."/>
            <person name="Schnell S."/>
        </authorList>
    </citation>
    <scope>NUCLEOTIDE SEQUENCE [LARGE SCALE GENOMIC DNA]</scope>
    <source>
        <strain evidence="4 5">KCTC 52727</strain>
    </source>
</reference>
<keyword evidence="1" id="KW-1133">Transmembrane helix</keyword>
<dbReference type="Proteomes" id="UP000477386">
    <property type="component" value="Unassembled WGS sequence"/>
</dbReference>
<keyword evidence="5" id="KW-1185">Reference proteome</keyword>
<evidence type="ECO:0000259" key="3">
    <source>
        <dbReference type="Pfam" id="PF14534"/>
    </source>
</evidence>
<dbReference type="EMBL" id="JAAGNZ010000001">
    <property type="protein sequence ID" value="NEU66981.1"/>
    <property type="molecule type" value="Genomic_DNA"/>
</dbReference>
<dbReference type="SUPFAM" id="SSF54427">
    <property type="entry name" value="NTF2-like"/>
    <property type="match status" value="1"/>
</dbReference>
<keyword evidence="1" id="KW-0812">Transmembrane</keyword>
<evidence type="ECO:0000259" key="2">
    <source>
        <dbReference type="Pfam" id="PF14358"/>
    </source>
</evidence>